<dbReference type="InterPro" id="IPR006045">
    <property type="entry name" value="Cupin_1"/>
</dbReference>
<evidence type="ECO:0000256" key="1">
    <source>
        <dbReference type="SAM" id="Coils"/>
    </source>
</evidence>
<gene>
    <name evidence="4" type="ORF">GIB67_014342</name>
</gene>
<feature type="domain" description="Cupin type-1" evidence="3">
    <location>
        <begin position="61"/>
        <end position="116"/>
    </location>
</feature>
<evidence type="ECO:0000313" key="4">
    <source>
        <dbReference type="EMBL" id="KAF6170412.1"/>
    </source>
</evidence>
<name>A0A7J7NTV4_9MAGN</name>
<dbReference type="Gene3D" id="2.60.120.10">
    <property type="entry name" value="Jelly Rolls"/>
    <property type="match status" value="1"/>
</dbReference>
<dbReference type="PANTHER" id="PTHR31238">
    <property type="entry name" value="GERMIN-LIKE PROTEIN SUBFAMILY 3 MEMBER 3"/>
    <property type="match status" value="1"/>
</dbReference>
<dbReference type="InterPro" id="IPR014710">
    <property type="entry name" value="RmlC-like_jellyroll"/>
</dbReference>
<accession>A0A7J7NTV4</accession>
<evidence type="ECO:0000256" key="2">
    <source>
        <dbReference type="SAM" id="SignalP"/>
    </source>
</evidence>
<comment type="caution">
    <text evidence="4">The sequence shown here is derived from an EMBL/GenBank/DDBJ whole genome shotgun (WGS) entry which is preliminary data.</text>
</comment>
<dbReference type="EMBL" id="JACGCM010000589">
    <property type="protein sequence ID" value="KAF6170412.1"/>
    <property type="molecule type" value="Genomic_DNA"/>
</dbReference>
<dbReference type="AlphaFoldDB" id="A0A7J7NTV4"/>
<feature type="signal peptide" evidence="2">
    <location>
        <begin position="1"/>
        <end position="21"/>
    </location>
</feature>
<evidence type="ECO:0000259" key="3">
    <source>
        <dbReference type="Pfam" id="PF00190"/>
    </source>
</evidence>
<evidence type="ECO:0000313" key="5">
    <source>
        <dbReference type="Proteomes" id="UP000541444"/>
    </source>
</evidence>
<proteinExistence type="predicted"/>
<protein>
    <recommendedName>
        <fullName evidence="3">Cupin type-1 domain-containing protein</fullName>
    </recommendedName>
</protein>
<reference evidence="4 5" key="1">
    <citation type="journal article" date="2020" name="IScience">
        <title>Genome Sequencing of the Endangered Kingdonia uniflora (Circaeasteraceae, Ranunculales) Reveals Potential Mechanisms of Evolutionary Specialization.</title>
        <authorList>
            <person name="Sun Y."/>
            <person name="Deng T."/>
            <person name="Zhang A."/>
            <person name="Moore M.J."/>
            <person name="Landis J.B."/>
            <person name="Lin N."/>
            <person name="Zhang H."/>
            <person name="Zhang X."/>
            <person name="Huang J."/>
            <person name="Zhang X."/>
            <person name="Sun H."/>
            <person name="Wang H."/>
        </authorList>
    </citation>
    <scope>NUCLEOTIDE SEQUENCE [LARGE SCALE GENOMIC DNA]</scope>
    <source>
        <strain evidence="4">TB1705</strain>
        <tissue evidence="4">Leaf</tissue>
    </source>
</reference>
<dbReference type="InterPro" id="IPR011051">
    <property type="entry name" value="RmlC_Cupin_sf"/>
</dbReference>
<keyword evidence="5" id="KW-1185">Reference proteome</keyword>
<sequence>MAHHLLLISLLAFTCFSISAAFEPSPLQDFCADITNAALVNGRVCKDPKLSRASNFFFTGLHLPGNTSNSFGSKVTPVNVAQLPGLNTLWHLHGSFRLCTMGVNAPRTYPRASEILDDDFDDHVDLFQEGGNGLRAHIAVISSRSDHFDVFALETDGDDHKDYESDNCEESSLGKLYSQLVSQLEKLKNEKQSLSGQLKTCEQNRLIAVKKVKLGEIEIEKLRLELTSTQQKLEVFYHGAKNIDKILSMSKHRSDKRGLGFDEQNVKSTSSQVTKFVKATSTSFLPKPSIIDAPHR</sequence>
<dbReference type="Proteomes" id="UP000541444">
    <property type="component" value="Unassembled WGS sequence"/>
</dbReference>
<dbReference type="Pfam" id="PF00190">
    <property type="entry name" value="Cupin_1"/>
    <property type="match status" value="1"/>
</dbReference>
<dbReference type="OrthoDB" id="1921208at2759"/>
<keyword evidence="1" id="KW-0175">Coiled coil</keyword>
<keyword evidence="2" id="KW-0732">Signal</keyword>
<dbReference type="SUPFAM" id="SSF51182">
    <property type="entry name" value="RmlC-like cupins"/>
    <property type="match status" value="1"/>
</dbReference>
<feature type="chain" id="PRO_5029724310" description="Cupin type-1 domain-containing protein" evidence="2">
    <location>
        <begin position="22"/>
        <end position="296"/>
    </location>
</feature>
<organism evidence="4 5">
    <name type="scientific">Kingdonia uniflora</name>
    <dbReference type="NCBI Taxonomy" id="39325"/>
    <lineage>
        <taxon>Eukaryota</taxon>
        <taxon>Viridiplantae</taxon>
        <taxon>Streptophyta</taxon>
        <taxon>Embryophyta</taxon>
        <taxon>Tracheophyta</taxon>
        <taxon>Spermatophyta</taxon>
        <taxon>Magnoliopsida</taxon>
        <taxon>Ranunculales</taxon>
        <taxon>Circaeasteraceae</taxon>
        <taxon>Kingdonia</taxon>
    </lineage>
</organism>
<feature type="coiled-coil region" evidence="1">
    <location>
        <begin position="177"/>
        <end position="204"/>
    </location>
</feature>